<dbReference type="PROSITE" id="PS50977">
    <property type="entry name" value="HTH_TETR_2"/>
    <property type="match status" value="1"/>
</dbReference>
<keyword evidence="2" id="KW-0805">Transcription regulation</keyword>
<dbReference type="SUPFAM" id="SSF48498">
    <property type="entry name" value="Tetracyclin repressor-like, C-terminal domain"/>
    <property type="match status" value="1"/>
</dbReference>
<accession>A0AAC9L987</accession>
<name>A0AAC9L987_9PSEU</name>
<keyword evidence="1" id="KW-0678">Repressor</keyword>
<dbReference type="KEGG" id="acad:UA74_06010"/>
<gene>
    <name evidence="7" type="ORF">UA74_06010</name>
</gene>
<dbReference type="Gene3D" id="1.10.357.10">
    <property type="entry name" value="Tetracycline Repressor, domain 2"/>
    <property type="match status" value="1"/>
</dbReference>
<dbReference type="InterPro" id="IPR009057">
    <property type="entry name" value="Homeodomain-like_sf"/>
</dbReference>
<protein>
    <submittedName>
        <fullName evidence="7">Transcriptional regulator, TetR family</fullName>
    </submittedName>
</protein>
<evidence type="ECO:0000256" key="4">
    <source>
        <dbReference type="ARBA" id="ARBA00023163"/>
    </source>
</evidence>
<evidence type="ECO:0000313" key="7">
    <source>
        <dbReference type="EMBL" id="APU13276.1"/>
    </source>
</evidence>
<dbReference type="Proteomes" id="UP000185511">
    <property type="component" value="Chromosome"/>
</dbReference>
<reference evidence="8" key="1">
    <citation type="submission" date="2016-06" db="EMBL/GenBank/DDBJ databases">
        <title>Complete genome sequence of Actinoalloteichus fjordicus DSM 46855 (=ADI127-17), type strain of the new species Actinoalloteichus fjordicus.</title>
        <authorList>
            <person name="Ruckert C."/>
            <person name="Nouioui I."/>
            <person name="Willmese J."/>
            <person name="van Wezel G."/>
            <person name="Klenk H.-P."/>
            <person name="Kalinowski J."/>
            <person name="Zotchev S.B."/>
        </authorList>
    </citation>
    <scope>NUCLEOTIDE SEQUENCE [LARGE SCALE GENOMIC DNA]</scope>
    <source>
        <strain evidence="8">ADI127-7</strain>
    </source>
</reference>
<dbReference type="AlphaFoldDB" id="A0AAC9L987"/>
<evidence type="ECO:0000256" key="5">
    <source>
        <dbReference type="PROSITE-ProRule" id="PRU00335"/>
    </source>
</evidence>
<dbReference type="InterPro" id="IPR036271">
    <property type="entry name" value="Tet_transcr_reg_TetR-rel_C_sf"/>
</dbReference>
<keyword evidence="8" id="KW-1185">Reference proteome</keyword>
<keyword evidence="3 5" id="KW-0238">DNA-binding</keyword>
<evidence type="ECO:0000256" key="1">
    <source>
        <dbReference type="ARBA" id="ARBA00022491"/>
    </source>
</evidence>
<evidence type="ECO:0000313" key="8">
    <source>
        <dbReference type="Proteomes" id="UP000185511"/>
    </source>
</evidence>
<dbReference type="InterPro" id="IPR039538">
    <property type="entry name" value="BetI_C"/>
</dbReference>
<proteinExistence type="predicted"/>
<evidence type="ECO:0000259" key="6">
    <source>
        <dbReference type="PROSITE" id="PS50977"/>
    </source>
</evidence>
<dbReference type="PANTHER" id="PTHR47506">
    <property type="entry name" value="TRANSCRIPTIONAL REGULATORY PROTEIN"/>
    <property type="match status" value="1"/>
</dbReference>
<feature type="domain" description="HTH tetR-type" evidence="6">
    <location>
        <begin position="7"/>
        <end position="67"/>
    </location>
</feature>
<dbReference type="EMBL" id="CP016076">
    <property type="protein sequence ID" value="APU13276.1"/>
    <property type="molecule type" value="Genomic_DNA"/>
</dbReference>
<dbReference type="SUPFAM" id="SSF46689">
    <property type="entry name" value="Homeodomain-like"/>
    <property type="match status" value="1"/>
</dbReference>
<evidence type="ECO:0000256" key="2">
    <source>
        <dbReference type="ARBA" id="ARBA00023015"/>
    </source>
</evidence>
<dbReference type="GO" id="GO:0003677">
    <property type="term" value="F:DNA binding"/>
    <property type="evidence" value="ECO:0007669"/>
    <property type="project" value="UniProtKB-UniRule"/>
</dbReference>
<dbReference type="InterPro" id="IPR001647">
    <property type="entry name" value="HTH_TetR"/>
</dbReference>
<keyword evidence="4" id="KW-0804">Transcription</keyword>
<organism evidence="7 8">
    <name type="scientific">Actinoalloteichus fjordicus</name>
    <dbReference type="NCBI Taxonomy" id="1612552"/>
    <lineage>
        <taxon>Bacteria</taxon>
        <taxon>Bacillati</taxon>
        <taxon>Actinomycetota</taxon>
        <taxon>Actinomycetes</taxon>
        <taxon>Pseudonocardiales</taxon>
        <taxon>Pseudonocardiaceae</taxon>
        <taxon>Actinoalloteichus</taxon>
    </lineage>
</organism>
<evidence type="ECO:0000256" key="3">
    <source>
        <dbReference type="ARBA" id="ARBA00023125"/>
    </source>
</evidence>
<dbReference type="PANTHER" id="PTHR47506:SF1">
    <property type="entry name" value="HTH-TYPE TRANSCRIPTIONAL REGULATOR YJDC"/>
    <property type="match status" value="1"/>
</dbReference>
<feature type="DNA-binding region" description="H-T-H motif" evidence="5">
    <location>
        <begin position="30"/>
        <end position="49"/>
    </location>
</feature>
<dbReference type="Pfam" id="PF13977">
    <property type="entry name" value="TetR_C_6"/>
    <property type="match status" value="1"/>
</dbReference>
<sequence>MAGRPRTVSEERIMAAVASAVGRVGPVRLTLAEVARDAEVSTGVLVQRYGSKRGLLLAFIGSGLAQRAFHVPMRAAFAEAPDDPVEGVIRAVAATVGPDRSPDEFANHLAFLHLELADEEFRTLLGDYARAVQAELARLLRTAVAAGAISEDIDVDALAAALDSVRNGTQITWAMTRTGRLADAVRRDLTMLLDPYRRRAEETKQ</sequence>